<accession>A0AAV7N458</accession>
<name>A0AAV7N458_PLEWA</name>
<gene>
    <name evidence="2" type="ORF">NDU88_005368</name>
</gene>
<dbReference type="EMBL" id="JANPWB010000013">
    <property type="protein sequence ID" value="KAJ1107983.1"/>
    <property type="molecule type" value="Genomic_DNA"/>
</dbReference>
<sequence length="152" mass="17315">MVMDKPRKVVQSNKMDNFTRPVPPGGTVEHMVGDVPPFAQGPPTMIDLKFAITSSREAMVVIINTVAFEVGLFRADFRNMFCLHQKVDARYWPQIRTAVSCWLRMQQDEKVHFFESPELVNEWMGTLGEKKQRAATDRRNTTPKALSRSTGS</sequence>
<feature type="region of interest" description="Disordered" evidence="1">
    <location>
        <begin position="130"/>
        <end position="152"/>
    </location>
</feature>
<keyword evidence="3" id="KW-1185">Reference proteome</keyword>
<dbReference type="AlphaFoldDB" id="A0AAV7N458"/>
<feature type="compositionally biased region" description="Polar residues" evidence="1">
    <location>
        <begin position="142"/>
        <end position="152"/>
    </location>
</feature>
<comment type="caution">
    <text evidence="2">The sequence shown here is derived from an EMBL/GenBank/DDBJ whole genome shotgun (WGS) entry which is preliminary data.</text>
</comment>
<feature type="compositionally biased region" description="Basic and acidic residues" evidence="1">
    <location>
        <begin position="130"/>
        <end position="140"/>
    </location>
</feature>
<organism evidence="2 3">
    <name type="scientific">Pleurodeles waltl</name>
    <name type="common">Iberian ribbed newt</name>
    <dbReference type="NCBI Taxonomy" id="8319"/>
    <lineage>
        <taxon>Eukaryota</taxon>
        <taxon>Metazoa</taxon>
        <taxon>Chordata</taxon>
        <taxon>Craniata</taxon>
        <taxon>Vertebrata</taxon>
        <taxon>Euteleostomi</taxon>
        <taxon>Amphibia</taxon>
        <taxon>Batrachia</taxon>
        <taxon>Caudata</taxon>
        <taxon>Salamandroidea</taxon>
        <taxon>Salamandridae</taxon>
        <taxon>Pleurodelinae</taxon>
        <taxon>Pleurodeles</taxon>
    </lineage>
</organism>
<evidence type="ECO:0000313" key="2">
    <source>
        <dbReference type="EMBL" id="KAJ1107983.1"/>
    </source>
</evidence>
<evidence type="ECO:0000256" key="1">
    <source>
        <dbReference type="SAM" id="MobiDB-lite"/>
    </source>
</evidence>
<dbReference type="Proteomes" id="UP001066276">
    <property type="component" value="Chromosome 9"/>
</dbReference>
<proteinExistence type="predicted"/>
<reference evidence="2" key="1">
    <citation type="journal article" date="2022" name="bioRxiv">
        <title>Sequencing and chromosome-scale assembly of the giantPleurodeles waltlgenome.</title>
        <authorList>
            <person name="Brown T."/>
            <person name="Elewa A."/>
            <person name="Iarovenko S."/>
            <person name="Subramanian E."/>
            <person name="Araus A.J."/>
            <person name="Petzold A."/>
            <person name="Susuki M."/>
            <person name="Suzuki K.-i.T."/>
            <person name="Hayashi T."/>
            <person name="Toyoda A."/>
            <person name="Oliveira C."/>
            <person name="Osipova E."/>
            <person name="Leigh N.D."/>
            <person name="Simon A."/>
            <person name="Yun M.H."/>
        </authorList>
    </citation>
    <scope>NUCLEOTIDE SEQUENCE</scope>
    <source>
        <strain evidence="2">20211129_DDA</strain>
        <tissue evidence="2">Liver</tissue>
    </source>
</reference>
<protein>
    <submittedName>
        <fullName evidence="2">Uncharacterized protein</fullName>
    </submittedName>
</protein>
<evidence type="ECO:0000313" key="3">
    <source>
        <dbReference type="Proteomes" id="UP001066276"/>
    </source>
</evidence>